<organism evidence="2 3">
    <name type="scientific">Centaurea solstitialis</name>
    <name type="common">yellow star-thistle</name>
    <dbReference type="NCBI Taxonomy" id="347529"/>
    <lineage>
        <taxon>Eukaryota</taxon>
        <taxon>Viridiplantae</taxon>
        <taxon>Streptophyta</taxon>
        <taxon>Embryophyta</taxon>
        <taxon>Tracheophyta</taxon>
        <taxon>Spermatophyta</taxon>
        <taxon>Magnoliopsida</taxon>
        <taxon>eudicotyledons</taxon>
        <taxon>Gunneridae</taxon>
        <taxon>Pentapetalae</taxon>
        <taxon>asterids</taxon>
        <taxon>campanulids</taxon>
        <taxon>Asterales</taxon>
        <taxon>Asteraceae</taxon>
        <taxon>Carduoideae</taxon>
        <taxon>Cardueae</taxon>
        <taxon>Centaureinae</taxon>
        <taxon>Centaurea</taxon>
    </lineage>
</organism>
<feature type="region of interest" description="Disordered" evidence="1">
    <location>
        <begin position="398"/>
        <end position="449"/>
    </location>
</feature>
<evidence type="ECO:0000256" key="1">
    <source>
        <dbReference type="SAM" id="MobiDB-lite"/>
    </source>
</evidence>
<keyword evidence="3" id="KW-1185">Reference proteome</keyword>
<sequence length="497" mass="56362">MANSANVFMSTGSQSKPPTLVKEEYPQWKVRMVSFLEGIHPRICEFLYNPPYVPMNLIPRVPATQTTPEIPEHLEPKEVTNWSEEDKIMVDLGHKCKRLLIMAIPRDIFKSVDHCYLSKDIWAELERHSERGRKTLKNNRALCINEYHTFRHGNRAGLGRGPQSPSPSLSPHRHPVPFPIPTGEFDRIPIPVPNGERGSPTGKRGFYVRGAGSAKPVPVPIPSLRKRGSPSPSPIPGLPGNPRPRPGRVDRVPRWVGDNSHAYIHLKLLKGSPCLTLTLDSTLSSVTARGMELTRVDSPHYVYEDYLDLEGWTLADVFGSLKSQENQVMQMKRSYGGPLALVAGDGAKIKREEKKNEKEKKKKKKVLVAKSEESSEEEISMKELAKAVALMTREFRKGGDRGEYKGQERRYFREGGRREESIKRDDEVKREEEKKNTHRGDGQNKEEAKEGCYKYGKPGHFAAECWFKAPKMSHKGPRDAAYFKRKAEYYTQKSLVA</sequence>
<evidence type="ECO:0008006" key="4">
    <source>
        <dbReference type="Google" id="ProtNLM"/>
    </source>
</evidence>
<evidence type="ECO:0000313" key="3">
    <source>
        <dbReference type="Proteomes" id="UP001172457"/>
    </source>
</evidence>
<reference evidence="2" key="1">
    <citation type="submission" date="2023-03" db="EMBL/GenBank/DDBJ databases">
        <title>Chromosome-scale reference genome and RAD-based genetic map of yellow starthistle (Centaurea solstitialis) reveal putative structural variation and QTLs associated with invader traits.</title>
        <authorList>
            <person name="Reatini B."/>
            <person name="Cang F.A."/>
            <person name="Jiang Q."/>
            <person name="Mckibben M.T.W."/>
            <person name="Barker M.S."/>
            <person name="Rieseberg L.H."/>
            <person name="Dlugosch K.M."/>
        </authorList>
    </citation>
    <scope>NUCLEOTIDE SEQUENCE</scope>
    <source>
        <strain evidence="2">CAN-66</strain>
        <tissue evidence="2">Leaf</tissue>
    </source>
</reference>
<feature type="compositionally biased region" description="Pro residues" evidence="1">
    <location>
        <begin position="231"/>
        <end position="244"/>
    </location>
</feature>
<feature type="region of interest" description="Disordered" evidence="1">
    <location>
        <begin position="153"/>
        <end position="248"/>
    </location>
</feature>
<dbReference type="AlphaFoldDB" id="A0AA38WLC2"/>
<evidence type="ECO:0000313" key="2">
    <source>
        <dbReference type="EMBL" id="KAJ9552666.1"/>
    </source>
</evidence>
<dbReference type="Proteomes" id="UP001172457">
    <property type="component" value="Chromosome 4"/>
</dbReference>
<comment type="caution">
    <text evidence="2">The sequence shown here is derived from an EMBL/GenBank/DDBJ whole genome shotgun (WGS) entry which is preliminary data.</text>
</comment>
<protein>
    <recommendedName>
        <fullName evidence="4">CCHC-type domain-containing protein</fullName>
    </recommendedName>
</protein>
<name>A0AA38WLC2_9ASTR</name>
<accession>A0AA38WLC2</accession>
<gene>
    <name evidence="2" type="ORF">OSB04_016711</name>
</gene>
<feature type="compositionally biased region" description="Low complexity" evidence="1">
    <location>
        <begin position="161"/>
        <end position="170"/>
    </location>
</feature>
<feature type="region of interest" description="Disordered" evidence="1">
    <location>
        <begin position="352"/>
        <end position="372"/>
    </location>
</feature>
<proteinExistence type="predicted"/>
<dbReference type="EMBL" id="JARYMX010000004">
    <property type="protein sequence ID" value="KAJ9552666.1"/>
    <property type="molecule type" value="Genomic_DNA"/>
</dbReference>